<evidence type="ECO:0000256" key="2">
    <source>
        <dbReference type="ARBA" id="ARBA00022670"/>
    </source>
</evidence>
<name>A0A3A9YKI4_9ACTN</name>
<reference evidence="10 11" key="1">
    <citation type="submission" date="2018-09" db="EMBL/GenBank/DDBJ databases">
        <title>Micromonospora sp. nov. MS1-9, isolated from a root of Musa sp.</title>
        <authorList>
            <person name="Kuncharoen N."/>
            <person name="Kudo T."/>
            <person name="Ohkuma M."/>
            <person name="Yuki M."/>
            <person name="Tanasupawat S."/>
        </authorList>
    </citation>
    <scope>NUCLEOTIDE SEQUENCE [LARGE SCALE GENOMIC DNA]</scope>
    <source>
        <strain evidence="10 11">MS1-9</strain>
    </source>
</reference>
<feature type="transmembrane region" description="Helical" evidence="7">
    <location>
        <begin position="374"/>
        <end position="397"/>
    </location>
</feature>
<dbReference type="InterPro" id="IPR000209">
    <property type="entry name" value="Peptidase_S8/S53_dom"/>
</dbReference>
<dbReference type="EMBL" id="RAZT01000004">
    <property type="protein sequence ID" value="RKN34137.1"/>
    <property type="molecule type" value="Genomic_DNA"/>
</dbReference>
<gene>
    <name evidence="10" type="ORF">D7044_10735</name>
</gene>
<dbReference type="PANTHER" id="PTHR43806:SF11">
    <property type="entry name" value="CEREVISIN-RELATED"/>
    <property type="match status" value="1"/>
</dbReference>
<comment type="caution">
    <text evidence="10">The sequence shown here is derived from an EMBL/GenBank/DDBJ whole genome shotgun (WGS) entry which is preliminary data.</text>
</comment>
<dbReference type="PRINTS" id="PR00723">
    <property type="entry name" value="SUBTILISIN"/>
</dbReference>
<dbReference type="PANTHER" id="PTHR43806">
    <property type="entry name" value="PEPTIDASE S8"/>
    <property type="match status" value="1"/>
</dbReference>
<dbReference type="InterPro" id="IPR036852">
    <property type="entry name" value="Peptidase_S8/S53_dom_sf"/>
</dbReference>
<comment type="caution">
    <text evidence="5">Lacks conserved residue(s) required for the propagation of feature annotation.</text>
</comment>
<evidence type="ECO:0000313" key="11">
    <source>
        <dbReference type="Proteomes" id="UP000275865"/>
    </source>
</evidence>
<keyword evidence="8" id="KW-0732">Signal</keyword>
<proteinExistence type="inferred from homology"/>
<evidence type="ECO:0000256" key="3">
    <source>
        <dbReference type="ARBA" id="ARBA00022801"/>
    </source>
</evidence>
<dbReference type="Gene3D" id="3.40.50.200">
    <property type="entry name" value="Peptidase S8/S53 domain"/>
    <property type="match status" value="1"/>
</dbReference>
<keyword evidence="7" id="KW-1133">Transmembrane helix</keyword>
<protein>
    <submittedName>
        <fullName evidence="10">Type VII secretion-associated serine protease mycosin</fullName>
    </submittedName>
</protein>
<dbReference type="SUPFAM" id="SSF52743">
    <property type="entry name" value="Subtilisin-like"/>
    <property type="match status" value="1"/>
</dbReference>
<evidence type="ECO:0000256" key="6">
    <source>
        <dbReference type="SAM" id="MobiDB-lite"/>
    </source>
</evidence>
<dbReference type="Proteomes" id="UP000275865">
    <property type="component" value="Unassembled WGS sequence"/>
</dbReference>
<dbReference type="GO" id="GO:0006508">
    <property type="term" value="P:proteolysis"/>
    <property type="evidence" value="ECO:0007669"/>
    <property type="project" value="UniProtKB-KW"/>
</dbReference>
<evidence type="ECO:0000256" key="4">
    <source>
        <dbReference type="ARBA" id="ARBA00022825"/>
    </source>
</evidence>
<dbReference type="Pfam" id="PF00082">
    <property type="entry name" value="Peptidase_S8"/>
    <property type="match status" value="1"/>
</dbReference>
<evidence type="ECO:0000256" key="8">
    <source>
        <dbReference type="SAM" id="SignalP"/>
    </source>
</evidence>
<keyword evidence="3" id="KW-0378">Hydrolase</keyword>
<evidence type="ECO:0000313" key="10">
    <source>
        <dbReference type="EMBL" id="RKN34137.1"/>
    </source>
</evidence>
<evidence type="ECO:0000256" key="7">
    <source>
        <dbReference type="SAM" id="Phobius"/>
    </source>
</evidence>
<dbReference type="GO" id="GO:0004252">
    <property type="term" value="F:serine-type endopeptidase activity"/>
    <property type="evidence" value="ECO:0007669"/>
    <property type="project" value="InterPro"/>
</dbReference>
<dbReference type="AlphaFoldDB" id="A0A3A9YKI4"/>
<dbReference type="PROSITE" id="PS51892">
    <property type="entry name" value="SUBTILASE"/>
    <property type="match status" value="1"/>
</dbReference>
<dbReference type="InterPro" id="IPR015500">
    <property type="entry name" value="Peptidase_S8_subtilisin-rel"/>
</dbReference>
<feature type="chain" id="PRO_5038493254" evidence="8">
    <location>
        <begin position="23"/>
        <end position="407"/>
    </location>
</feature>
<feature type="signal peptide" evidence="8">
    <location>
        <begin position="1"/>
        <end position="22"/>
    </location>
</feature>
<dbReference type="InterPro" id="IPR050131">
    <property type="entry name" value="Peptidase_S8_subtilisin-like"/>
</dbReference>
<dbReference type="RefSeq" id="WP_120688728.1">
    <property type="nucleotide sequence ID" value="NZ_RAZT01000004.1"/>
</dbReference>
<keyword evidence="2 10" id="KW-0645">Protease</keyword>
<feature type="region of interest" description="Disordered" evidence="6">
    <location>
        <begin position="36"/>
        <end position="55"/>
    </location>
</feature>
<keyword evidence="7" id="KW-0472">Membrane</keyword>
<sequence length="407" mass="40775">MTSPVRARAVAAALLITGVVGAVPAVPAQAGTAAAERTTTAAEPPALPQVTGGCVGESPTVADTAPWALRRMLPSAVWPLTRGRGVVVAVIDTGVSAGATALRGAVRRGTDVVGSGAADRDCYGRGTALAGIVAARPVTGSAFVGVAPEATILPIRIVDGKGKVAPGAIAAGIRAATAAKADVVLLGVGTSAPDAELRAAIREAVTRDVVLVASVSDDTRPAGTTQKPAPWYPAAHPDVLAVGGIDAKGVPTEKSPAEAGVDLLAPASDAVSVAPRGDGHYAVAGPAVAAAYVAGAAALIRAHYPKLSQADVRRRLELTAEHPLGSWPAPSVGYGTLDLYHAVAALELGRTPVPSQPQVLRPLPTADPGEPTTLIAGSVAAGMVGLAGLAYLSAMTVKWGRRRRWRP</sequence>
<feature type="domain" description="Peptidase S8/S53" evidence="9">
    <location>
        <begin position="83"/>
        <end position="322"/>
    </location>
</feature>
<evidence type="ECO:0000256" key="1">
    <source>
        <dbReference type="ARBA" id="ARBA00011073"/>
    </source>
</evidence>
<organism evidence="10 11">
    <name type="scientific">Micromonospora musae</name>
    <dbReference type="NCBI Taxonomy" id="1894970"/>
    <lineage>
        <taxon>Bacteria</taxon>
        <taxon>Bacillati</taxon>
        <taxon>Actinomycetota</taxon>
        <taxon>Actinomycetes</taxon>
        <taxon>Micromonosporales</taxon>
        <taxon>Micromonosporaceae</taxon>
        <taxon>Micromonospora</taxon>
    </lineage>
</organism>
<comment type="similarity">
    <text evidence="1 5">Belongs to the peptidase S8 family.</text>
</comment>
<keyword evidence="4" id="KW-0720">Serine protease</keyword>
<keyword evidence="7" id="KW-0812">Transmembrane</keyword>
<evidence type="ECO:0000256" key="5">
    <source>
        <dbReference type="PROSITE-ProRule" id="PRU01240"/>
    </source>
</evidence>
<evidence type="ECO:0000259" key="9">
    <source>
        <dbReference type="Pfam" id="PF00082"/>
    </source>
</evidence>
<accession>A0A3A9YKI4</accession>